<sequence>TPFTNKPLEYYSILSLIANKRLEESGYFNVNNFFETFMEADNDMEIDARGDVKFKANVRRFKNNSLFQQLLSEFIDIKGEEDNPELKRPNKINKEYKTEQNDLTKEQYDLLNESFSETEKGAILTHILNARLIAISPYLSIYYEEEVPTIKEFIENSPKLKQTMDLIRQNKKDIPDAGQIIYSELAVGEFPKLKEYLVQEVGYKPEEIGIITGATSKPNRLKIQDDFNSGKIKVIIGSEAIQEGMNLQENTTDVYILSLPYNFTALRQVEGRAWRQGNKNENVRINFMLTNDSIDVFMLQKLQSKQARYLEAMKKGADVLDISDISTQELKTAIITNPETRANIEIELMKKRIENEKSRFIADRAFVLRKYEDFIKVQEDVTKAQHNYNRILGYSKEEGENAEYWKNQLSSYQKTIDLTKDEVQKTIGYLAEKGVNVTEIEHQTKATEDKIAELDEKLEELPEIKDKLIEQYQKEKEESLKVNKNKDYVGERAEENKTLFSAILEVNSIYNMDVKNFSNIVSSHREDISLNNEVVMTRKR</sequence>
<keyword evidence="2" id="KW-0175">Coiled coil</keyword>
<dbReference type="SUPFAM" id="SSF52540">
    <property type="entry name" value="P-loop containing nucleoside triphosphate hydrolases"/>
    <property type="match status" value="1"/>
</dbReference>
<evidence type="ECO:0000256" key="1">
    <source>
        <dbReference type="ARBA" id="ARBA00022801"/>
    </source>
</evidence>
<dbReference type="AlphaFoldDB" id="A0AAE4NZD2"/>
<protein>
    <submittedName>
        <fullName evidence="4">Restriction endonuclease subunit R</fullName>
    </submittedName>
</protein>
<accession>A0AAE4NZD2</accession>
<dbReference type="GO" id="GO:0016787">
    <property type="term" value="F:hydrolase activity"/>
    <property type="evidence" value="ECO:0007669"/>
    <property type="project" value="UniProtKB-KW"/>
</dbReference>
<gene>
    <name evidence="4" type="ORF">CMU51_04450</name>
</gene>
<dbReference type="EMBL" id="NWGY01000005">
    <property type="protein sequence ID" value="MDV3663305.1"/>
    <property type="molecule type" value="Genomic_DNA"/>
</dbReference>
<dbReference type="SMART" id="SM00490">
    <property type="entry name" value="HELICc"/>
    <property type="match status" value="1"/>
</dbReference>
<dbReference type="Proteomes" id="UP001189000">
    <property type="component" value="Unassembled WGS sequence"/>
</dbReference>
<dbReference type="PANTHER" id="PTHR45766:SF6">
    <property type="entry name" value="SWI_SNF-RELATED MATRIX-ASSOCIATED ACTIN-DEPENDENT REGULATOR OF CHROMATIN SUBFAMILY A-LIKE PROTEIN 1"/>
    <property type="match status" value="1"/>
</dbReference>
<feature type="non-terminal residue" evidence="4">
    <location>
        <position position="1"/>
    </location>
</feature>
<dbReference type="GO" id="GO:0004519">
    <property type="term" value="F:endonuclease activity"/>
    <property type="evidence" value="ECO:0007669"/>
    <property type="project" value="UniProtKB-KW"/>
</dbReference>
<evidence type="ECO:0000313" key="5">
    <source>
        <dbReference type="Proteomes" id="UP001189000"/>
    </source>
</evidence>
<comment type="caution">
    <text evidence="4">The sequence shown here is derived from an EMBL/GenBank/DDBJ whole genome shotgun (WGS) entry which is preliminary data.</text>
</comment>
<name>A0AAE4NZD2_9FLAO</name>
<evidence type="ECO:0000313" key="4">
    <source>
        <dbReference type="EMBL" id="MDV3663305.1"/>
    </source>
</evidence>
<evidence type="ECO:0000259" key="3">
    <source>
        <dbReference type="PROSITE" id="PS51194"/>
    </source>
</evidence>
<dbReference type="GO" id="GO:0006281">
    <property type="term" value="P:DNA repair"/>
    <property type="evidence" value="ECO:0007669"/>
    <property type="project" value="TreeGrafter"/>
</dbReference>
<reference evidence="4" key="1">
    <citation type="submission" date="2023-02" db="EMBL/GenBank/DDBJ databases">
        <title>Elizabethkingia anophelis draft genomes.</title>
        <authorList>
            <person name="Nicholson A.C."/>
            <person name="Whitney A.M."/>
            <person name="Humrighouse B.W."/>
            <person name="Villarma A."/>
            <person name="Bell M."/>
            <person name="Mcquiston J."/>
        </authorList>
    </citation>
    <scope>NUCLEOTIDE SEQUENCE</scope>
    <source>
        <strain evidence="4">B4955</strain>
    </source>
</reference>
<dbReference type="PROSITE" id="PS51194">
    <property type="entry name" value="HELICASE_CTER"/>
    <property type="match status" value="1"/>
</dbReference>
<organism evidence="4 5">
    <name type="scientific">Elizabethkingia anophelis</name>
    <dbReference type="NCBI Taxonomy" id="1117645"/>
    <lineage>
        <taxon>Bacteria</taxon>
        <taxon>Pseudomonadati</taxon>
        <taxon>Bacteroidota</taxon>
        <taxon>Flavobacteriia</taxon>
        <taxon>Flavobacteriales</taxon>
        <taxon>Weeksellaceae</taxon>
        <taxon>Elizabethkingia</taxon>
    </lineage>
</organism>
<dbReference type="Gene3D" id="3.40.50.300">
    <property type="entry name" value="P-loop containing nucleotide triphosphate hydrolases"/>
    <property type="match status" value="1"/>
</dbReference>
<keyword evidence="4" id="KW-0540">Nuclease</keyword>
<keyword evidence="4" id="KW-0255">Endonuclease</keyword>
<dbReference type="Pfam" id="PF00271">
    <property type="entry name" value="Helicase_C"/>
    <property type="match status" value="1"/>
</dbReference>
<dbReference type="PANTHER" id="PTHR45766">
    <property type="entry name" value="DNA ANNEALING HELICASE AND ENDONUCLEASE ZRANB3 FAMILY MEMBER"/>
    <property type="match status" value="1"/>
</dbReference>
<dbReference type="InterPro" id="IPR027417">
    <property type="entry name" value="P-loop_NTPase"/>
</dbReference>
<feature type="coiled-coil region" evidence="2">
    <location>
        <begin position="437"/>
        <end position="485"/>
    </location>
</feature>
<evidence type="ECO:0000256" key="2">
    <source>
        <dbReference type="SAM" id="Coils"/>
    </source>
</evidence>
<dbReference type="InterPro" id="IPR001650">
    <property type="entry name" value="Helicase_C-like"/>
</dbReference>
<proteinExistence type="predicted"/>
<dbReference type="GO" id="GO:0031297">
    <property type="term" value="P:replication fork processing"/>
    <property type="evidence" value="ECO:0007669"/>
    <property type="project" value="TreeGrafter"/>
</dbReference>
<keyword evidence="1" id="KW-0378">Hydrolase</keyword>
<feature type="domain" description="Helicase C-terminal" evidence="3">
    <location>
        <begin position="159"/>
        <end position="331"/>
    </location>
</feature>